<dbReference type="SUPFAM" id="SSF53474">
    <property type="entry name" value="alpha/beta-Hydrolases"/>
    <property type="match status" value="1"/>
</dbReference>
<dbReference type="PANTHER" id="PTHR22946:SF9">
    <property type="entry name" value="POLYKETIDE TRANSFERASE AF380"/>
    <property type="match status" value="1"/>
</dbReference>
<dbReference type="Pfam" id="PF12146">
    <property type="entry name" value="Hydrolase_4"/>
    <property type="match status" value="1"/>
</dbReference>
<dbReference type="InterPro" id="IPR029058">
    <property type="entry name" value="AB_hydrolase_fold"/>
</dbReference>
<protein>
    <submittedName>
        <fullName evidence="3">Alpha/beta hydrolase</fullName>
    </submittedName>
</protein>
<dbReference type="PANTHER" id="PTHR22946">
    <property type="entry name" value="DIENELACTONE HYDROLASE DOMAIN-CONTAINING PROTEIN-RELATED"/>
    <property type="match status" value="1"/>
</dbReference>
<dbReference type="InterPro" id="IPR050261">
    <property type="entry name" value="FrsA_esterase"/>
</dbReference>
<keyword evidence="4" id="KW-1185">Reference proteome</keyword>
<gene>
    <name evidence="3" type="ORF">ACFQ2I_19055</name>
</gene>
<keyword evidence="1 3" id="KW-0378">Hydrolase</keyword>
<comment type="caution">
    <text evidence="3">The sequence shown here is derived from an EMBL/GenBank/DDBJ whole genome shotgun (WGS) entry which is preliminary data.</text>
</comment>
<proteinExistence type="predicted"/>
<sequence>MELVGIALSAAAGAALLAAAALWRIGAASQQPKVVPNDAVPDERMQWNETAFSSGGSRLAGWLLRPVGGASESTPLVIIAHGWGSNRSRVLRYAYPLCEAGYAVLLYDARSHGDSERMRAPSALMFRDDVLAAVRYARTLPGIDPERIALLGHSLGGFGSLLALAEGLDVRAIVTDSMPVKFETMLQAELKRKGLPKFPLAYVIPAVWLLRAGISREQFRRADISAILQDRCRRTESRIPILMIHSHGDDFIPASDLQQLEKQLPEGCLQTLYVLAEGHSASQQDPAFWNSVLPFLHAAFLKE</sequence>
<feature type="domain" description="Serine aminopeptidase S33" evidence="2">
    <location>
        <begin position="75"/>
        <end position="174"/>
    </location>
</feature>
<dbReference type="Proteomes" id="UP001596989">
    <property type="component" value="Unassembled WGS sequence"/>
</dbReference>
<dbReference type="InterPro" id="IPR022742">
    <property type="entry name" value="Hydrolase_4"/>
</dbReference>
<reference evidence="4" key="1">
    <citation type="journal article" date="2019" name="Int. J. Syst. Evol. Microbiol.">
        <title>The Global Catalogue of Microorganisms (GCM) 10K type strain sequencing project: providing services to taxonomists for standard genome sequencing and annotation.</title>
        <authorList>
            <consortium name="The Broad Institute Genomics Platform"/>
            <consortium name="The Broad Institute Genome Sequencing Center for Infectious Disease"/>
            <person name="Wu L."/>
            <person name="Ma J."/>
        </authorList>
    </citation>
    <scope>NUCLEOTIDE SEQUENCE [LARGE SCALE GENOMIC DNA]</scope>
    <source>
        <strain evidence="4">CCUG 59129</strain>
    </source>
</reference>
<evidence type="ECO:0000313" key="4">
    <source>
        <dbReference type="Proteomes" id="UP001596989"/>
    </source>
</evidence>
<dbReference type="GO" id="GO:0016787">
    <property type="term" value="F:hydrolase activity"/>
    <property type="evidence" value="ECO:0007669"/>
    <property type="project" value="UniProtKB-KW"/>
</dbReference>
<dbReference type="EMBL" id="JBHTJZ010000036">
    <property type="protein sequence ID" value="MFD0961456.1"/>
    <property type="molecule type" value="Genomic_DNA"/>
</dbReference>
<dbReference type="RefSeq" id="WP_377567048.1">
    <property type="nucleotide sequence ID" value="NZ_JBHTJZ010000036.1"/>
</dbReference>
<accession>A0ABW3HVA8</accession>
<evidence type="ECO:0000313" key="3">
    <source>
        <dbReference type="EMBL" id="MFD0961456.1"/>
    </source>
</evidence>
<organism evidence="3 4">
    <name type="scientific">Paenibacillus chungangensis</name>
    <dbReference type="NCBI Taxonomy" id="696535"/>
    <lineage>
        <taxon>Bacteria</taxon>
        <taxon>Bacillati</taxon>
        <taxon>Bacillota</taxon>
        <taxon>Bacilli</taxon>
        <taxon>Bacillales</taxon>
        <taxon>Paenibacillaceae</taxon>
        <taxon>Paenibacillus</taxon>
    </lineage>
</organism>
<name>A0ABW3HVA8_9BACL</name>
<dbReference type="Gene3D" id="3.40.50.1820">
    <property type="entry name" value="alpha/beta hydrolase"/>
    <property type="match status" value="1"/>
</dbReference>
<evidence type="ECO:0000259" key="2">
    <source>
        <dbReference type="Pfam" id="PF12146"/>
    </source>
</evidence>
<evidence type="ECO:0000256" key="1">
    <source>
        <dbReference type="ARBA" id="ARBA00022801"/>
    </source>
</evidence>